<dbReference type="OrthoDB" id="4242542at2"/>
<accession>A0A543IEN5</accession>
<reference evidence="2 3" key="1">
    <citation type="submission" date="2019-06" db="EMBL/GenBank/DDBJ databases">
        <title>Sequencing the genomes of 1000 actinobacteria strains.</title>
        <authorList>
            <person name="Klenk H.-P."/>
        </authorList>
    </citation>
    <scope>NUCLEOTIDE SEQUENCE [LARGE SCALE GENOMIC DNA]</scope>
    <source>
        <strain evidence="2 3">DSM 45043</strain>
    </source>
</reference>
<keyword evidence="3" id="KW-1185">Reference proteome</keyword>
<evidence type="ECO:0000313" key="3">
    <source>
        <dbReference type="Proteomes" id="UP000316706"/>
    </source>
</evidence>
<comment type="caution">
    <text evidence="2">The sequence shown here is derived from an EMBL/GenBank/DDBJ whole genome shotgun (WGS) entry which is preliminary data.</text>
</comment>
<protein>
    <submittedName>
        <fullName evidence="2">Uncharacterized protein</fullName>
    </submittedName>
</protein>
<feature type="region of interest" description="Disordered" evidence="1">
    <location>
        <begin position="1"/>
        <end position="26"/>
    </location>
</feature>
<dbReference type="EMBL" id="VFPO01000001">
    <property type="protein sequence ID" value="TQM69035.1"/>
    <property type="molecule type" value="Genomic_DNA"/>
</dbReference>
<proteinExistence type="predicted"/>
<sequence>MSPLPASVRPGAGAARDAPGRARAGRLRVEWSPGSDLLTGICHCGAHRTAEDPAEIWAWLLAHPAHPGA</sequence>
<dbReference type="AlphaFoldDB" id="A0A543IEN5"/>
<gene>
    <name evidence="2" type="ORF">FHX41_2716</name>
</gene>
<organism evidence="2 3">
    <name type="scientific">Actinomadura hallensis</name>
    <dbReference type="NCBI Taxonomy" id="337895"/>
    <lineage>
        <taxon>Bacteria</taxon>
        <taxon>Bacillati</taxon>
        <taxon>Actinomycetota</taxon>
        <taxon>Actinomycetes</taxon>
        <taxon>Streptosporangiales</taxon>
        <taxon>Thermomonosporaceae</taxon>
        <taxon>Actinomadura</taxon>
    </lineage>
</organism>
<name>A0A543IEN5_9ACTN</name>
<dbReference type="Proteomes" id="UP000316706">
    <property type="component" value="Unassembled WGS sequence"/>
</dbReference>
<dbReference type="RefSeq" id="WP_141968857.1">
    <property type="nucleotide sequence ID" value="NZ_VFPO01000001.1"/>
</dbReference>
<evidence type="ECO:0000256" key="1">
    <source>
        <dbReference type="SAM" id="MobiDB-lite"/>
    </source>
</evidence>
<evidence type="ECO:0000313" key="2">
    <source>
        <dbReference type="EMBL" id="TQM69035.1"/>
    </source>
</evidence>